<evidence type="ECO:0000256" key="4">
    <source>
        <dbReference type="ARBA" id="ARBA00022989"/>
    </source>
</evidence>
<dbReference type="InterPro" id="IPR050833">
    <property type="entry name" value="Poly_Biosynth_Transport"/>
</dbReference>
<keyword evidence="4" id="KW-1133">Transmembrane helix</keyword>
<dbReference type="PANTHER" id="PTHR30250:SF11">
    <property type="entry name" value="O-ANTIGEN TRANSPORTER-RELATED"/>
    <property type="match status" value="1"/>
</dbReference>
<reference evidence="6" key="1">
    <citation type="submission" date="2019-11" db="EMBL/GenBank/DDBJ databases">
        <authorList>
            <person name="Feng L."/>
        </authorList>
    </citation>
    <scope>NUCLEOTIDE SEQUENCE</scope>
    <source>
        <strain evidence="6">AcaccaeLFYP115</strain>
    </source>
</reference>
<dbReference type="PANTHER" id="PTHR30250">
    <property type="entry name" value="PST FAMILY PREDICTED COLANIC ACID TRANSPORTER"/>
    <property type="match status" value="1"/>
</dbReference>
<comment type="subcellular location">
    <subcellularLocation>
        <location evidence="1">Cell membrane</location>
        <topology evidence="1">Multi-pass membrane protein</topology>
    </subcellularLocation>
</comment>
<evidence type="ECO:0000256" key="1">
    <source>
        <dbReference type="ARBA" id="ARBA00004651"/>
    </source>
</evidence>
<proteinExistence type="predicted"/>
<gene>
    <name evidence="6" type="ORF">ACLFYP115_00202</name>
</gene>
<dbReference type="RefSeq" id="WP_006565711.1">
    <property type="nucleotide sequence ID" value="NZ_BAABZP010000001.1"/>
</dbReference>
<keyword evidence="3" id="KW-0812">Transmembrane</keyword>
<dbReference type="InterPro" id="IPR002797">
    <property type="entry name" value="Polysacc_synth"/>
</dbReference>
<dbReference type="GO" id="GO:0005886">
    <property type="term" value="C:plasma membrane"/>
    <property type="evidence" value="ECO:0007669"/>
    <property type="project" value="UniProtKB-SubCell"/>
</dbReference>
<dbReference type="AlphaFoldDB" id="A0A6N2R2U2"/>
<evidence type="ECO:0000256" key="5">
    <source>
        <dbReference type="ARBA" id="ARBA00023136"/>
    </source>
</evidence>
<organism evidence="6">
    <name type="scientific">Anaerostipes caccae</name>
    <dbReference type="NCBI Taxonomy" id="105841"/>
    <lineage>
        <taxon>Bacteria</taxon>
        <taxon>Bacillati</taxon>
        <taxon>Bacillota</taxon>
        <taxon>Clostridia</taxon>
        <taxon>Lachnospirales</taxon>
        <taxon>Lachnospiraceae</taxon>
        <taxon>Anaerostipes</taxon>
    </lineage>
</organism>
<name>A0A6N2R2U2_9FIRM</name>
<evidence type="ECO:0000256" key="2">
    <source>
        <dbReference type="ARBA" id="ARBA00022475"/>
    </source>
</evidence>
<dbReference type="Pfam" id="PF01943">
    <property type="entry name" value="Polysacc_synt"/>
    <property type="match status" value="1"/>
</dbReference>
<keyword evidence="5" id="KW-0472">Membrane</keyword>
<evidence type="ECO:0000256" key="3">
    <source>
        <dbReference type="ARBA" id="ARBA00022692"/>
    </source>
</evidence>
<dbReference type="EMBL" id="CACRSQ010000002">
    <property type="protein sequence ID" value="VYS74788.1"/>
    <property type="molecule type" value="Genomic_DNA"/>
</dbReference>
<protein>
    <submittedName>
        <fullName evidence="6">Polysaccharide biosynthesis protein</fullName>
    </submittedName>
</protein>
<accession>A0A6N2R2U2</accession>
<evidence type="ECO:0000313" key="6">
    <source>
        <dbReference type="EMBL" id="VYS74788.1"/>
    </source>
</evidence>
<keyword evidence="2" id="KW-1003">Cell membrane</keyword>
<sequence>MNILLRKYNNLSKPIKAALWFTISNVLLKGISFITLPLFTRMMSTEEYGILSLYQSWVLLVTITITMNVWTGSFNVGLSKNIEKKDEYAAAAQGLGITISVIFLVLSLVNIKKISGFFGLTQIITLAVFLQVLFEIPINVWSQKMRFDYSYKKVVLVSVLTAIINPIIGYFLVLYSTNKADARILSLLGVQIFFGLVLGISNLAKGKKFYDKSIWRYIFTFNMVLIPHYLSYQILNQSDRVMISKMCSNSDAAMYSVAYNFSMLITLVTSGIEAVITPFTFKRMRDGKTDKLKKVVNIAVVIVALGCILLMCFIPDVFRLMMTEAYYPSLSIIPIVSSAAFFQFLYPIFSNVELFYEQKKYITFASCFGAAINVILNYIFIQLFGYIAAAYTTLVCFILFCIMHFIFMNKVLRENKSKPVYDIKFILLISIFLLISSFIILILYSNSIARYIVISVILMLLVFNRKKLMDLYEKNLKS</sequence>